<dbReference type="EMBL" id="AP018448">
    <property type="protein sequence ID" value="BBC36510.1"/>
    <property type="molecule type" value="Genomic_DNA"/>
</dbReference>
<dbReference type="InterPro" id="IPR007345">
    <property type="entry name" value="Polysacch_pyruvyl_Trfase"/>
</dbReference>
<dbReference type="RefSeq" id="WP_286256762.1">
    <property type="nucleotide sequence ID" value="NZ_AP018448.1"/>
</dbReference>
<evidence type="ECO:0000313" key="3">
    <source>
        <dbReference type="EMBL" id="BBC36510.1"/>
    </source>
</evidence>
<feature type="compositionally biased region" description="Basic residues" evidence="1">
    <location>
        <begin position="52"/>
        <end position="63"/>
    </location>
</feature>
<dbReference type="Pfam" id="PF04230">
    <property type="entry name" value="PS_pyruv_trans"/>
    <property type="match status" value="1"/>
</dbReference>
<gene>
    <name evidence="3" type="ORF">SGFS_078040</name>
</gene>
<feature type="domain" description="Polysaccharide pyruvyl transferase" evidence="2">
    <location>
        <begin position="124"/>
        <end position="391"/>
    </location>
</feature>
<proteinExistence type="predicted"/>
<feature type="region of interest" description="Disordered" evidence="1">
    <location>
        <begin position="1"/>
        <end position="26"/>
    </location>
</feature>
<protein>
    <recommendedName>
        <fullName evidence="2">Polysaccharide pyruvyl transferase domain-containing protein</fullName>
    </recommendedName>
</protein>
<feature type="compositionally biased region" description="Basic and acidic residues" evidence="1">
    <location>
        <begin position="64"/>
        <end position="74"/>
    </location>
</feature>
<evidence type="ECO:0000313" key="4">
    <source>
        <dbReference type="Proteomes" id="UP001321542"/>
    </source>
</evidence>
<sequence>MCGANETPCKAPSKSPDKSPKTYVPKEYVPKEYVPKEYVPKEYVPKTNAPKTHVKRPPRKPPARKPDRPPERPGVRYSYPSPYTSPSSYVAHCAHYVSYVVTVLDRLVPAGTKCALIDAPLHSNVGDSAIWLGQRALLGALGANVRYACDLMSYDAGQLAACLPEGPILLGGGGRIGDLWPDNQELREQVMRDFPNRRIVQLPQSIHFTKHRNLTRARRVFDAHPDLTLLLRDRHSLHRARTVFEAPSLLAPDLAFAVPPGALASAAVTHDVVWLAREDKESAKGPPARRGPAREPSGGPYVFDWIREGGDESWRQAKEALWRNRARALCRASSGDPTGAMPSLIAAYDGLARLQLARGCRLLTAGRVAVTDRLHGHVLCLLLDLPHVVVADRYGKTRNYWETWTAHRPTTTATWAWTEGEARREADRLLETTT</sequence>
<evidence type="ECO:0000259" key="2">
    <source>
        <dbReference type="Pfam" id="PF04230"/>
    </source>
</evidence>
<feature type="region of interest" description="Disordered" evidence="1">
    <location>
        <begin position="40"/>
        <end position="78"/>
    </location>
</feature>
<dbReference type="Proteomes" id="UP001321542">
    <property type="component" value="Chromosome"/>
</dbReference>
<reference evidence="3 4" key="1">
    <citation type="journal article" date="2010" name="ChemBioChem">
        <title>Cloning and characterization of the biosynthetic gene cluster of 16-membered macrolide antibiotic FD-891: involvement of a dual functional cytochrome P450 monooxygenase catalyzing epoxidation and hydroxylation.</title>
        <authorList>
            <person name="Kudo F."/>
            <person name="Motegi A."/>
            <person name="Mizoue K."/>
            <person name="Eguchi T."/>
        </authorList>
    </citation>
    <scope>NUCLEOTIDE SEQUENCE [LARGE SCALE GENOMIC DNA]</scope>
    <source>
        <strain evidence="3 4">A-8890</strain>
    </source>
</reference>
<keyword evidence="4" id="KW-1185">Reference proteome</keyword>
<organism evidence="3 4">
    <name type="scientific">Streptomyces graminofaciens</name>
    <dbReference type="NCBI Taxonomy" id="68212"/>
    <lineage>
        <taxon>Bacteria</taxon>
        <taxon>Bacillati</taxon>
        <taxon>Actinomycetota</taxon>
        <taxon>Actinomycetes</taxon>
        <taxon>Kitasatosporales</taxon>
        <taxon>Streptomycetaceae</taxon>
        <taxon>Streptomyces</taxon>
    </lineage>
</organism>
<evidence type="ECO:0000256" key="1">
    <source>
        <dbReference type="SAM" id="MobiDB-lite"/>
    </source>
</evidence>
<name>A0ABM7FJT8_9ACTN</name>
<reference evidence="3 4" key="2">
    <citation type="journal article" date="2023" name="ChemBioChem">
        <title>Acyltransferase Domain Exchange between Two Independent Type I Polyketide Synthases in the Same Producer Strain of Macrolide Antibiotics.</title>
        <authorList>
            <person name="Kudo F."/>
            <person name="Kishikawa K."/>
            <person name="Tsuboi K."/>
            <person name="Kido T."/>
            <person name="Usui T."/>
            <person name="Hashimoto J."/>
            <person name="Shin-Ya K."/>
            <person name="Miyanaga A."/>
            <person name="Eguchi T."/>
        </authorList>
    </citation>
    <scope>NUCLEOTIDE SEQUENCE [LARGE SCALE GENOMIC DNA]</scope>
    <source>
        <strain evidence="3 4">A-8890</strain>
    </source>
</reference>
<accession>A0ABM7FJT8</accession>